<evidence type="ECO:0000256" key="2">
    <source>
        <dbReference type="ARBA" id="ARBA00022448"/>
    </source>
</evidence>
<keyword evidence="7 8" id="KW-0472">Membrane</keyword>
<dbReference type="EMBL" id="MZGX01000006">
    <property type="protein sequence ID" value="OPX44965.1"/>
    <property type="molecule type" value="Genomic_DNA"/>
</dbReference>
<feature type="transmembrane region" description="Helical" evidence="8">
    <location>
        <begin position="151"/>
        <end position="175"/>
    </location>
</feature>
<name>A0A1V4SNB8_RUMHU</name>
<dbReference type="InterPro" id="IPR036640">
    <property type="entry name" value="ABC1_TM_sf"/>
</dbReference>
<dbReference type="Pfam" id="PF00664">
    <property type="entry name" value="ABC_membrane"/>
    <property type="match status" value="1"/>
</dbReference>
<dbReference type="RefSeq" id="WP_080063650.1">
    <property type="nucleotide sequence ID" value="NZ_MZGX01000006.1"/>
</dbReference>
<keyword evidence="2" id="KW-0813">Transport</keyword>
<dbReference type="OrthoDB" id="9771903at2"/>
<feature type="domain" description="ABC transmembrane type-1" evidence="10">
    <location>
        <begin position="42"/>
        <end position="320"/>
    </location>
</feature>
<dbReference type="InterPro" id="IPR017871">
    <property type="entry name" value="ABC_transporter-like_CS"/>
</dbReference>
<evidence type="ECO:0000313" key="11">
    <source>
        <dbReference type="EMBL" id="OPX44965.1"/>
    </source>
</evidence>
<evidence type="ECO:0000256" key="8">
    <source>
        <dbReference type="SAM" id="Phobius"/>
    </source>
</evidence>
<dbReference type="STRING" id="48256.CLHUN_11970"/>
<dbReference type="GO" id="GO:0005886">
    <property type="term" value="C:plasma membrane"/>
    <property type="evidence" value="ECO:0007669"/>
    <property type="project" value="UniProtKB-SubCell"/>
</dbReference>
<dbReference type="CDD" id="cd18550">
    <property type="entry name" value="ABC_6TM_exporter_like"/>
    <property type="match status" value="1"/>
</dbReference>
<organism evidence="11 12">
    <name type="scientific">Ruminiclostridium hungatei</name>
    <name type="common">Clostridium hungatei</name>
    <dbReference type="NCBI Taxonomy" id="48256"/>
    <lineage>
        <taxon>Bacteria</taxon>
        <taxon>Bacillati</taxon>
        <taxon>Bacillota</taxon>
        <taxon>Clostridia</taxon>
        <taxon>Eubacteriales</taxon>
        <taxon>Oscillospiraceae</taxon>
        <taxon>Ruminiclostridium</taxon>
    </lineage>
</organism>
<evidence type="ECO:0000256" key="7">
    <source>
        <dbReference type="ARBA" id="ARBA00023136"/>
    </source>
</evidence>
<evidence type="ECO:0000256" key="5">
    <source>
        <dbReference type="ARBA" id="ARBA00022840"/>
    </source>
</evidence>
<dbReference type="Proteomes" id="UP000191554">
    <property type="component" value="Unassembled WGS sequence"/>
</dbReference>
<sequence>MMEGNFNDDKWKRRQDIPRLRLRDVKLKRILQLFRPYRFLFIALLAFSIGAAILRLLPPLLMKEVIDKALPEKDKNYLILLIIGMAGLPVIGGLLELGQNHLNNRVGQGIMSDLRKSLYKNLQQQSIAFFTRTRTGEIIQRVVGDVSAIQSIFTTLSITAVTQIITILSTIIILFTLDWRLALLAMVVMPLLVFPVRSVSNLRKNLRWETQKVRGDMSSQVGEEFNVSGAMMTRIFTREDYQEKRFLALNKKVMELELRSNLVGRWFRLLTGLLEPVSAAIIYFYGGFGVIGGRMTIGAVVAFAAYLGRLYNPLSNLLNLHVECMTSLGIFQRIFEYLDLEPDIKNVPNAYKLPALEGHILFKEVSFSYQAGKEALQQISFAVEPGRILALVGPSGSGKTTLINLICRLYDPTGGHIEIDGHDIHNVTLESLRGQIAVVTQDQFLFHASIRENLLFAREDATQEMLEDACRSAYIHDFITQLTDGYETIVGERGFRLSGGQRQRLSIARAILKDPRILILDEATSYLDSESEAYIQKALDSVMSNRTTIVIAHRLATVLQADKILVMENGCIQEEGSHSELLKMDGLYAKLFHTQFAKKIGT</sequence>
<dbReference type="PROSITE" id="PS00211">
    <property type="entry name" value="ABC_TRANSPORTER_1"/>
    <property type="match status" value="1"/>
</dbReference>
<dbReference type="Gene3D" id="1.20.1560.10">
    <property type="entry name" value="ABC transporter type 1, transmembrane domain"/>
    <property type="match status" value="1"/>
</dbReference>
<protein>
    <submittedName>
        <fullName evidence="11">Putative ABC transporter ATP-binding protein</fullName>
    </submittedName>
</protein>
<evidence type="ECO:0000259" key="9">
    <source>
        <dbReference type="PROSITE" id="PS50893"/>
    </source>
</evidence>
<feature type="transmembrane region" description="Helical" evidence="8">
    <location>
        <begin position="77"/>
        <end position="95"/>
    </location>
</feature>
<evidence type="ECO:0000256" key="6">
    <source>
        <dbReference type="ARBA" id="ARBA00022989"/>
    </source>
</evidence>
<feature type="transmembrane region" description="Helical" evidence="8">
    <location>
        <begin position="181"/>
        <end position="199"/>
    </location>
</feature>
<keyword evidence="5 11" id="KW-0067">ATP-binding</keyword>
<dbReference type="GO" id="GO:0015421">
    <property type="term" value="F:ABC-type oligopeptide transporter activity"/>
    <property type="evidence" value="ECO:0007669"/>
    <property type="project" value="TreeGrafter"/>
</dbReference>
<proteinExistence type="predicted"/>
<reference evidence="11 12" key="1">
    <citation type="submission" date="2017-03" db="EMBL/GenBank/DDBJ databases">
        <title>Genome sequence of Clostridium hungatei DSM 14427.</title>
        <authorList>
            <person name="Poehlein A."/>
            <person name="Daniel R."/>
        </authorList>
    </citation>
    <scope>NUCLEOTIDE SEQUENCE [LARGE SCALE GENOMIC DNA]</scope>
    <source>
        <strain evidence="11 12">DSM 14427</strain>
    </source>
</reference>
<dbReference type="InterPro" id="IPR003439">
    <property type="entry name" value="ABC_transporter-like_ATP-bd"/>
</dbReference>
<dbReference type="SUPFAM" id="SSF52540">
    <property type="entry name" value="P-loop containing nucleoside triphosphate hydrolases"/>
    <property type="match status" value="1"/>
</dbReference>
<keyword evidence="4" id="KW-0547">Nucleotide-binding</keyword>
<dbReference type="SUPFAM" id="SSF90123">
    <property type="entry name" value="ABC transporter transmembrane region"/>
    <property type="match status" value="1"/>
</dbReference>
<dbReference type="PANTHER" id="PTHR43394:SF1">
    <property type="entry name" value="ATP-BINDING CASSETTE SUB-FAMILY B MEMBER 10, MITOCHONDRIAL"/>
    <property type="match status" value="1"/>
</dbReference>
<comment type="subcellular location">
    <subcellularLocation>
        <location evidence="1">Cell membrane</location>
        <topology evidence="1">Multi-pass membrane protein</topology>
    </subcellularLocation>
</comment>
<dbReference type="PROSITE" id="PS50893">
    <property type="entry name" value="ABC_TRANSPORTER_2"/>
    <property type="match status" value="1"/>
</dbReference>
<evidence type="ECO:0000256" key="1">
    <source>
        <dbReference type="ARBA" id="ARBA00004651"/>
    </source>
</evidence>
<dbReference type="GO" id="GO:0016887">
    <property type="term" value="F:ATP hydrolysis activity"/>
    <property type="evidence" value="ECO:0007669"/>
    <property type="project" value="InterPro"/>
</dbReference>
<dbReference type="PROSITE" id="PS50929">
    <property type="entry name" value="ABC_TM1F"/>
    <property type="match status" value="1"/>
</dbReference>
<dbReference type="InterPro" id="IPR011527">
    <property type="entry name" value="ABC1_TM_dom"/>
</dbReference>
<dbReference type="AlphaFoldDB" id="A0A1V4SNB8"/>
<dbReference type="InterPro" id="IPR039421">
    <property type="entry name" value="Type_1_exporter"/>
</dbReference>
<evidence type="ECO:0000256" key="3">
    <source>
        <dbReference type="ARBA" id="ARBA00022692"/>
    </source>
</evidence>
<dbReference type="SMART" id="SM00382">
    <property type="entry name" value="AAA"/>
    <property type="match status" value="1"/>
</dbReference>
<dbReference type="InterPro" id="IPR003593">
    <property type="entry name" value="AAA+_ATPase"/>
</dbReference>
<gene>
    <name evidence="11" type="ORF">CLHUN_11970</name>
</gene>
<dbReference type="PANTHER" id="PTHR43394">
    <property type="entry name" value="ATP-DEPENDENT PERMEASE MDL1, MITOCHONDRIAL"/>
    <property type="match status" value="1"/>
</dbReference>
<evidence type="ECO:0000256" key="4">
    <source>
        <dbReference type="ARBA" id="ARBA00022741"/>
    </source>
</evidence>
<feature type="transmembrane region" description="Helical" evidence="8">
    <location>
        <begin position="266"/>
        <end position="285"/>
    </location>
</feature>
<dbReference type="Pfam" id="PF00005">
    <property type="entry name" value="ABC_tran"/>
    <property type="match status" value="1"/>
</dbReference>
<keyword evidence="3 8" id="KW-0812">Transmembrane</keyword>
<dbReference type="InterPro" id="IPR027417">
    <property type="entry name" value="P-loop_NTPase"/>
</dbReference>
<feature type="domain" description="ABC transporter" evidence="9">
    <location>
        <begin position="360"/>
        <end position="594"/>
    </location>
</feature>
<dbReference type="FunFam" id="3.40.50.300:FF:000287">
    <property type="entry name" value="Multidrug ABC transporter ATP-binding protein"/>
    <property type="match status" value="1"/>
</dbReference>
<keyword evidence="6 8" id="KW-1133">Transmembrane helix</keyword>
<accession>A0A1V4SNB8</accession>
<evidence type="ECO:0000313" key="12">
    <source>
        <dbReference type="Proteomes" id="UP000191554"/>
    </source>
</evidence>
<feature type="transmembrane region" description="Helical" evidence="8">
    <location>
        <begin position="37"/>
        <end position="57"/>
    </location>
</feature>
<keyword evidence="12" id="KW-1185">Reference proteome</keyword>
<comment type="caution">
    <text evidence="11">The sequence shown here is derived from an EMBL/GenBank/DDBJ whole genome shotgun (WGS) entry which is preliminary data.</text>
</comment>
<dbReference type="GO" id="GO:0005524">
    <property type="term" value="F:ATP binding"/>
    <property type="evidence" value="ECO:0007669"/>
    <property type="project" value="UniProtKB-KW"/>
</dbReference>
<evidence type="ECO:0000259" key="10">
    <source>
        <dbReference type="PROSITE" id="PS50929"/>
    </source>
</evidence>
<dbReference type="Gene3D" id="3.40.50.300">
    <property type="entry name" value="P-loop containing nucleotide triphosphate hydrolases"/>
    <property type="match status" value="1"/>
</dbReference>